<organism evidence="1 2">
    <name type="scientific">Halobacteriovorax marinus</name>
    <dbReference type="NCBI Taxonomy" id="97084"/>
    <lineage>
        <taxon>Bacteria</taxon>
        <taxon>Pseudomonadati</taxon>
        <taxon>Bdellovibrionota</taxon>
        <taxon>Bacteriovoracia</taxon>
        <taxon>Bacteriovoracales</taxon>
        <taxon>Halobacteriovoraceae</taxon>
        <taxon>Halobacteriovorax</taxon>
    </lineage>
</organism>
<evidence type="ECO:0008006" key="3">
    <source>
        <dbReference type="Google" id="ProtNLM"/>
    </source>
</evidence>
<dbReference type="PANTHER" id="PTHR36112:SF1">
    <property type="entry name" value="RIBOSOMAL RNA SMALL SUBUNIT METHYLTRANSFERASE J"/>
    <property type="match status" value="1"/>
</dbReference>
<name>A0A1Y5F4C5_9BACT</name>
<reference evidence="2" key="1">
    <citation type="journal article" date="2017" name="Proc. Natl. Acad. Sci. U.S.A.">
        <title>Simulation of Deepwater Horizon oil plume reveals substrate specialization within a complex community of hydrocarbon-degraders.</title>
        <authorList>
            <person name="Hu P."/>
            <person name="Dubinsky E.A."/>
            <person name="Probst A.J."/>
            <person name="Wang J."/>
            <person name="Sieber C.M.K."/>
            <person name="Tom L.M."/>
            <person name="Gardinali P."/>
            <person name="Banfield J.F."/>
            <person name="Atlas R.M."/>
            <person name="Andersen G.L."/>
        </authorList>
    </citation>
    <scope>NUCLEOTIDE SEQUENCE [LARGE SCALE GENOMIC DNA]</scope>
</reference>
<dbReference type="AlphaFoldDB" id="A0A1Y5F4C5"/>
<proteinExistence type="predicted"/>
<dbReference type="InterPro" id="IPR029063">
    <property type="entry name" value="SAM-dependent_MTases_sf"/>
</dbReference>
<evidence type="ECO:0000313" key="2">
    <source>
        <dbReference type="Proteomes" id="UP000196531"/>
    </source>
</evidence>
<dbReference type="CDD" id="cd02440">
    <property type="entry name" value="AdoMet_MTases"/>
    <property type="match status" value="1"/>
</dbReference>
<dbReference type="Pfam" id="PF04445">
    <property type="entry name" value="SAM_MT"/>
    <property type="match status" value="1"/>
</dbReference>
<dbReference type="Gene3D" id="3.40.50.150">
    <property type="entry name" value="Vaccinia Virus protein VP39"/>
    <property type="match status" value="1"/>
</dbReference>
<sequence>MQSLMIHSKIPIDPVILEILTRVFDVQQCSEPCDSGLIYDEEGLFYKSLERGHIQFSFSELWQSHSNKKYTNSKEPLAKALGIKRAGETHVWDLTCGSGKDSILILKFGAKVTAFERNPSVAALLLLAQTEFESKSFEVHYGQASKHLKLLAINPPDVFYYDPMYPEEGKKKTALPRKEMQVFRELVGRDEDIEDVFDWAKRSGVKRFVIKRGVKSPTLKSKPSSQFVGKTARYDLYVFP</sequence>
<dbReference type="SUPFAM" id="SSF53335">
    <property type="entry name" value="S-adenosyl-L-methionine-dependent methyltransferases"/>
    <property type="match status" value="1"/>
</dbReference>
<dbReference type="Proteomes" id="UP000196531">
    <property type="component" value="Unassembled WGS sequence"/>
</dbReference>
<dbReference type="InterPro" id="IPR007536">
    <property type="entry name" value="16SrRNA_methylTrfase_J"/>
</dbReference>
<dbReference type="PANTHER" id="PTHR36112">
    <property type="entry name" value="RIBOSOMAL RNA SMALL SUBUNIT METHYLTRANSFERASE J"/>
    <property type="match status" value="1"/>
</dbReference>
<comment type="caution">
    <text evidence="1">The sequence shown here is derived from an EMBL/GenBank/DDBJ whole genome shotgun (WGS) entry which is preliminary data.</text>
</comment>
<evidence type="ECO:0000313" key="1">
    <source>
        <dbReference type="EMBL" id="OUR95324.1"/>
    </source>
</evidence>
<dbReference type="EMBL" id="MAAO01000008">
    <property type="protein sequence ID" value="OUR95324.1"/>
    <property type="molecule type" value="Genomic_DNA"/>
</dbReference>
<accession>A0A1Y5F4C5</accession>
<gene>
    <name evidence="1" type="ORF">A9Q84_15925</name>
</gene>
<dbReference type="GO" id="GO:0008990">
    <property type="term" value="F:rRNA (guanine-N2-)-methyltransferase activity"/>
    <property type="evidence" value="ECO:0007669"/>
    <property type="project" value="InterPro"/>
</dbReference>
<protein>
    <recommendedName>
        <fullName evidence="3">rRNA (guanine-N(2)-)-methyltransferase</fullName>
    </recommendedName>
</protein>